<dbReference type="HOGENOM" id="CLU_015624_1_0_6"/>
<dbReference type="KEGG" id="tmb:Thimo_3783"/>
<keyword evidence="4" id="KW-1185">Reference proteome</keyword>
<reference evidence="3 4" key="1">
    <citation type="submission" date="2011-09" db="EMBL/GenBank/DDBJ databases">
        <title>Complete sequence of plasmid of Thioflavicoccus mobilis 8321.</title>
        <authorList>
            <consortium name="US DOE Joint Genome Institute"/>
            <person name="Lucas S."/>
            <person name="Han J."/>
            <person name="Lapidus A."/>
            <person name="Cheng J.-F."/>
            <person name="Goodwin L."/>
            <person name="Pitluck S."/>
            <person name="Peters L."/>
            <person name="Ovchinnikova G."/>
            <person name="Lu M."/>
            <person name="Detter J.C."/>
            <person name="Han C."/>
            <person name="Tapia R."/>
            <person name="Land M."/>
            <person name="Hauser L."/>
            <person name="Kyrpides N."/>
            <person name="Ivanova N."/>
            <person name="Pagani I."/>
            <person name="Vogl K."/>
            <person name="Liu Z."/>
            <person name="Imhoff J."/>
            <person name="Thiel V."/>
            <person name="Frigaard N.-U."/>
            <person name="Bryant D."/>
            <person name="Woyke T."/>
        </authorList>
    </citation>
    <scope>NUCLEOTIDE SEQUENCE [LARGE SCALE GENOMIC DNA]</scope>
    <source>
        <strain evidence="3 4">8321</strain>
        <plasmid evidence="4">Plasmid pTHIMO01</plasmid>
    </source>
</reference>
<keyword evidence="3" id="KW-0347">Helicase</keyword>
<dbReference type="GO" id="GO:0005524">
    <property type="term" value="F:ATP binding"/>
    <property type="evidence" value="ECO:0007669"/>
    <property type="project" value="InterPro"/>
</dbReference>
<evidence type="ECO:0000256" key="1">
    <source>
        <dbReference type="ARBA" id="ARBA00034923"/>
    </source>
</evidence>
<dbReference type="PANTHER" id="PTHR11070:SF2">
    <property type="entry name" value="ATP-DEPENDENT DNA HELICASE SRS2"/>
    <property type="match status" value="1"/>
</dbReference>
<dbReference type="InterPro" id="IPR027785">
    <property type="entry name" value="UvrD-like_helicase_C"/>
</dbReference>
<dbReference type="GO" id="GO:0005829">
    <property type="term" value="C:cytosol"/>
    <property type="evidence" value="ECO:0007669"/>
    <property type="project" value="TreeGrafter"/>
</dbReference>
<feature type="domain" description="UvrD-like helicase C-terminal" evidence="2">
    <location>
        <begin position="570"/>
        <end position="618"/>
    </location>
</feature>
<dbReference type="OrthoDB" id="7066673at2"/>
<dbReference type="InterPro" id="IPR027417">
    <property type="entry name" value="P-loop_NTPase"/>
</dbReference>
<sequence>MLEIVYGETEQRQVASQLADVLTAMQLDGTFYIGYPVIASADEKVLVDALLLTKQHGLIAFRFSGESPRPDDHQAWTQLEDAQNRLFYAIDANLGRHDELRSGRKLGVTVETVTLFPTSPNPPGGIAGRFAGLDEVRDAVKACRPVEDAYLRPLEAALQRVTTIKPRKKRVAVKKETSRGGILKEIEKGIANLDQWQKRAAIETPDGPQRIRGLAGSGKTIVLALKAAYLHSQHPDWTIAITFFTRSLYQQFEDLIRRFSFEHLNDEPNWERLQILHAWGGRGREGIYSALAEYSHIVPRDFGYGRAKYGMDGAFQGICRELLTQTALEPNPPIYDALLIDEAQDMPPEFFRLVYRFTKEPKRIVWAYDELQTLSEAVMPGTADLFGRNDVGEPLVTIQNEPARPRQDVILPVCYRNTPWALTLAHALGFGIYREPKLVQHFDDPNLWYDIGYEVLDGKLQLGSNVTLRRAIKSSPDFFARLLNPEDAVITKSFADEIEQAEWVAESIKKNLTDDELEPDDILIVLPSALTAKRNAAVIGEALLRRQIRSHLVGDMTSVDEIFRPGSVALANIYRSKGNEAPMVYLVNAHTCYGGPELTRKRNTLFTAITRCRAWVRVSGWGESSQLLMQEIQAVRSQGFKLSFRIPSEPELRELRRIHRDLSPEEKKALERDEKQLGSLLDKVLSGELQLDMLNAEIREKVEKLQELARNAGR</sequence>
<dbReference type="GO" id="GO:0033202">
    <property type="term" value="C:DNA helicase complex"/>
    <property type="evidence" value="ECO:0007669"/>
    <property type="project" value="TreeGrafter"/>
</dbReference>
<dbReference type="AlphaFoldDB" id="L0H434"/>
<keyword evidence="3" id="KW-0067">ATP-binding</keyword>
<evidence type="ECO:0000313" key="4">
    <source>
        <dbReference type="Proteomes" id="UP000010816"/>
    </source>
</evidence>
<dbReference type="GO" id="GO:0000725">
    <property type="term" value="P:recombinational repair"/>
    <property type="evidence" value="ECO:0007669"/>
    <property type="project" value="TreeGrafter"/>
</dbReference>
<dbReference type="PATRIC" id="fig|765912.4.peg.3703"/>
<dbReference type="RefSeq" id="WP_015282551.1">
    <property type="nucleotide sequence ID" value="NC_019941.1"/>
</dbReference>
<dbReference type="GO" id="GO:0043138">
    <property type="term" value="F:3'-5' DNA helicase activity"/>
    <property type="evidence" value="ECO:0007669"/>
    <property type="project" value="TreeGrafter"/>
</dbReference>
<dbReference type="Gene3D" id="3.40.50.300">
    <property type="entry name" value="P-loop containing nucleotide triphosphate hydrolases"/>
    <property type="match status" value="2"/>
</dbReference>
<evidence type="ECO:0000259" key="2">
    <source>
        <dbReference type="Pfam" id="PF13538"/>
    </source>
</evidence>
<accession>L0H434</accession>
<proteinExistence type="predicted"/>
<dbReference type="SUPFAM" id="SSF52540">
    <property type="entry name" value="P-loop containing nucleoside triphosphate hydrolases"/>
    <property type="match status" value="1"/>
</dbReference>
<dbReference type="Pfam" id="PF13538">
    <property type="entry name" value="UvrD_C_2"/>
    <property type="match status" value="1"/>
</dbReference>
<organism evidence="3 4">
    <name type="scientific">Thioflavicoccus mobilis 8321</name>
    <dbReference type="NCBI Taxonomy" id="765912"/>
    <lineage>
        <taxon>Bacteria</taxon>
        <taxon>Pseudomonadati</taxon>
        <taxon>Pseudomonadota</taxon>
        <taxon>Gammaproteobacteria</taxon>
        <taxon>Chromatiales</taxon>
        <taxon>Chromatiaceae</taxon>
        <taxon>Thioflavicoccus</taxon>
    </lineage>
</organism>
<dbReference type="Proteomes" id="UP000010816">
    <property type="component" value="Plasmid pTHIMO01"/>
</dbReference>
<dbReference type="PANTHER" id="PTHR11070">
    <property type="entry name" value="UVRD / RECB / PCRA DNA HELICASE FAMILY MEMBER"/>
    <property type="match status" value="1"/>
</dbReference>
<protein>
    <recommendedName>
        <fullName evidence="1">DNA 3'-5' helicase II</fullName>
    </recommendedName>
</protein>
<keyword evidence="3" id="KW-0614">Plasmid</keyword>
<dbReference type="InterPro" id="IPR000212">
    <property type="entry name" value="DNA_helicase_UvrD/REP"/>
</dbReference>
<keyword evidence="3" id="KW-0378">Hydrolase</keyword>
<dbReference type="GO" id="GO:0003677">
    <property type="term" value="F:DNA binding"/>
    <property type="evidence" value="ECO:0007669"/>
    <property type="project" value="InterPro"/>
</dbReference>
<evidence type="ECO:0000313" key="3">
    <source>
        <dbReference type="EMBL" id="AGA92435.1"/>
    </source>
</evidence>
<gene>
    <name evidence="3" type="ORF">Thimo_3783</name>
</gene>
<dbReference type="EMBL" id="CP003052">
    <property type="protein sequence ID" value="AGA92435.1"/>
    <property type="molecule type" value="Genomic_DNA"/>
</dbReference>
<name>L0H434_9GAMM</name>
<keyword evidence="3" id="KW-0547">Nucleotide-binding</keyword>
<geneLocation type="plasmid" evidence="3 4">
    <name>pTHIMO01</name>
</geneLocation>